<accession>Q2HTA4</accession>
<gene>
    <name evidence="1" type="ORF">MtrDRAFT_AC150776g2v2</name>
    <name evidence="2" type="ORF">MtrDRAFT_AC161749g7v2</name>
</gene>
<dbReference type="AlphaFoldDB" id="Q2HTA4"/>
<proteinExistence type="predicted"/>
<reference evidence="1" key="1">
    <citation type="submission" date="2005-01" db="EMBL/GenBank/DDBJ databases">
        <authorList>
            <person name="Town C.D."/>
        </authorList>
    </citation>
    <scope>NUCLEOTIDE SEQUENCE</scope>
</reference>
<dbReference type="EMBL" id="AC161749">
    <property type="protein sequence ID" value="ABN08911.1"/>
    <property type="molecule type" value="Genomic_DNA"/>
</dbReference>
<evidence type="ECO:0000313" key="2">
    <source>
        <dbReference type="EMBL" id="ABN08911.1"/>
    </source>
</evidence>
<evidence type="ECO:0000313" key="1">
    <source>
        <dbReference type="EMBL" id="ABD32888.1"/>
    </source>
</evidence>
<reference evidence="1" key="2">
    <citation type="submission" date="2007-03" db="EMBL/GenBank/DDBJ databases">
        <authorList>
            <consortium name="The International Medicago Genome Annotation Group"/>
        </authorList>
    </citation>
    <scope>NUCLEOTIDE SEQUENCE</scope>
</reference>
<name>Q2HTA4_MEDTR</name>
<sequence length="180" mass="20287">MCRCRQGRALESLYPYKFVGNYPSLDPYPTMQTEGSKWSKDLRIALAILTYVDARITPSRSLNELTSYLKGRFSGKHGLGKTSTFVPNQVMNWFTPLNPTDYQKGILLADIAARNGGFDHVAVPLPHDFAIYLPGRTRSPVGMVVNMFSWSCIKATSTNKVHLLYHHLIAHHDNVMKDDS</sequence>
<dbReference type="EMBL" id="AC150776">
    <property type="protein sequence ID" value="ABD32888.1"/>
    <property type="molecule type" value="Genomic_DNA"/>
</dbReference>
<protein>
    <submittedName>
        <fullName evidence="1">Uncharacterized protein</fullName>
    </submittedName>
</protein>
<organism evidence="1">
    <name type="scientific">Medicago truncatula</name>
    <name type="common">Barrel medic</name>
    <name type="synonym">Medicago tribuloides</name>
    <dbReference type="NCBI Taxonomy" id="3880"/>
    <lineage>
        <taxon>Eukaryota</taxon>
        <taxon>Viridiplantae</taxon>
        <taxon>Streptophyta</taxon>
        <taxon>Embryophyta</taxon>
        <taxon>Tracheophyta</taxon>
        <taxon>Spermatophyta</taxon>
        <taxon>Magnoliopsida</taxon>
        <taxon>eudicotyledons</taxon>
        <taxon>Gunneridae</taxon>
        <taxon>Pentapetalae</taxon>
        <taxon>rosids</taxon>
        <taxon>fabids</taxon>
        <taxon>Fabales</taxon>
        <taxon>Fabaceae</taxon>
        <taxon>Papilionoideae</taxon>
        <taxon>50 kb inversion clade</taxon>
        <taxon>NPAAA clade</taxon>
        <taxon>Hologalegina</taxon>
        <taxon>IRL clade</taxon>
        <taxon>Trifolieae</taxon>
        <taxon>Medicago</taxon>
    </lineage>
</organism>